<dbReference type="PANTHER" id="PTHR30136">
    <property type="entry name" value="HELIX-TURN-HELIX TRANSCRIPTIONAL REGULATOR, ICLR FAMILY"/>
    <property type="match status" value="1"/>
</dbReference>
<evidence type="ECO:0000256" key="2">
    <source>
        <dbReference type="ARBA" id="ARBA00023125"/>
    </source>
</evidence>
<dbReference type="Proteomes" id="UP000451860">
    <property type="component" value="Unassembled WGS sequence"/>
</dbReference>
<dbReference type="InterPro" id="IPR050707">
    <property type="entry name" value="HTH_MetabolicPath_Reg"/>
</dbReference>
<evidence type="ECO:0000256" key="1">
    <source>
        <dbReference type="ARBA" id="ARBA00023015"/>
    </source>
</evidence>
<evidence type="ECO:0000259" key="6">
    <source>
        <dbReference type="PROSITE" id="PS51078"/>
    </source>
</evidence>
<dbReference type="AlphaFoldDB" id="A0A7J5UT94"/>
<dbReference type="PROSITE" id="PS51077">
    <property type="entry name" value="HTH_ICLR"/>
    <property type="match status" value="1"/>
</dbReference>
<dbReference type="GO" id="GO:0045892">
    <property type="term" value="P:negative regulation of DNA-templated transcription"/>
    <property type="evidence" value="ECO:0007669"/>
    <property type="project" value="TreeGrafter"/>
</dbReference>
<comment type="caution">
    <text evidence="7">The sequence shown here is derived from an EMBL/GenBank/DDBJ whole genome shotgun (WGS) entry which is preliminary data.</text>
</comment>
<dbReference type="InterPro" id="IPR029016">
    <property type="entry name" value="GAF-like_dom_sf"/>
</dbReference>
<dbReference type="EMBL" id="WHJE01000012">
    <property type="protein sequence ID" value="KAE8765323.1"/>
    <property type="molecule type" value="Genomic_DNA"/>
</dbReference>
<dbReference type="PROSITE" id="PS51078">
    <property type="entry name" value="ICLR_ED"/>
    <property type="match status" value="1"/>
</dbReference>
<reference evidence="7 8" key="1">
    <citation type="submission" date="2019-10" db="EMBL/GenBank/DDBJ databases">
        <title>Georgenia wutianyii sp. nov. and Georgenia yuyongxinii sp. nov. isolated from plateau pika (Ochotona curzoniae) in the Qinghai-Tibet plateau of China.</title>
        <authorList>
            <person name="Tian Z."/>
        </authorList>
    </citation>
    <scope>NUCLEOTIDE SEQUENCE [LARGE SCALE GENOMIC DNA]</scope>
    <source>
        <strain evidence="7 8">DSM 21501</strain>
    </source>
</reference>
<feature type="domain" description="IclR-ED" evidence="6">
    <location>
        <begin position="72"/>
        <end position="250"/>
    </location>
</feature>
<dbReference type="Pfam" id="PF01614">
    <property type="entry name" value="IclR_C"/>
    <property type="match status" value="1"/>
</dbReference>
<accession>A0A7J5UT94</accession>
<dbReference type="PANTHER" id="PTHR30136:SF24">
    <property type="entry name" value="HTH-TYPE TRANSCRIPTIONAL REPRESSOR ALLR"/>
    <property type="match status" value="1"/>
</dbReference>
<dbReference type="InterPro" id="IPR036388">
    <property type="entry name" value="WH-like_DNA-bd_sf"/>
</dbReference>
<dbReference type="Gene3D" id="1.10.10.10">
    <property type="entry name" value="Winged helix-like DNA-binding domain superfamily/Winged helix DNA-binding domain"/>
    <property type="match status" value="1"/>
</dbReference>
<proteinExistence type="predicted"/>
<dbReference type="Pfam" id="PF09339">
    <property type="entry name" value="HTH_IclR"/>
    <property type="match status" value="1"/>
</dbReference>
<dbReference type="GO" id="GO:0003677">
    <property type="term" value="F:DNA binding"/>
    <property type="evidence" value="ECO:0007669"/>
    <property type="project" value="UniProtKB-KW"/>
</dbReference>
<dbReference type="InterPro" id="IPR036390">
    <property type="entry name" value="WH_DNA-bd_sf"/>
</dbReference>
<evidence type="ECO:0000313" key="8">
    <source>
        <dbReference type="Proteomes" id="UP000451860"/>
    </source>
</evidence>
<keyword evidence="2" id="KW-0238">DNA-binding</keyword>
<dbReference type="InterPro" id="IPR014757">
    <property type="entry name" value="Tscrpt_reg_IclR_C"/>
</dbReference>
<dbReference type="Gene3D" id="3.30.450.40">
    <property type="match status" value="1"/>
</dbReference>
<dbReference type="InterPro" id="IPR005471">
    <property type="entry name" value="Tscrpt_reg_IclR_N"/>
</dbReference>
<dbReference type="SUPFAM" id="SSF55781">
    <property type="entry name" value="GAF domain-like"/>
    <property type="match status" value="1"/>
</dbReference>
<protein>
    <submittedName>
        <fullName evidence="7">Helix-turn-helix domain-containing protein</fullName>
    </submittedName>
</protein>
<keyword evidence="3" id="KW-0804">Transcription</keyword>
<dbReference type="RefSeq" id="WP_152202294.1">
    <property type="nucleotide sequence ID" value="NZ_VUKF01000012.1"/>
</dbReference>
<gene>
    <name evidence="7" type="ORF">GB883_04570</name>
</gene>
<dbReference type="SMART" id="SM00346">
    <property type="entry name" value="HTH_ICLR"/>
    <property type="match status" value="1"/>
</dbReference>
<keyword evidence="1" id="KW-0805">Transcription regulation</keyword>
<organism evidence="7 8">
    <name type="scientific">Georgenia thermotolerans</name>
    <dbReference type="NCBI Taxonomy" id="527326"/>
    <lineage>
        <taxon>Bacteria</taxon>
        <taxon>Bacillati</taxon>
        <taxon>Actinomycetota</taxon>
        <taxon>Actinomycetes</taxon>
        <taxon>Micrococcales</taxon>
        <taxon>Bogoriellaceae</taxon>
        <taxon>Georgenia</taxon>
    </lineage>
</organism>
<evidence type="ECO:0000256" key="4">
    <source>
        <dbReference type="SAM" id="MobiDB-lite"/>
    </source>
</evidence>
<evidence type="ECO:0000259" key="5">
    <source>
        <dbReference type="PROSITE" id="PS51077"/>
    </source>
</evidence>
<evidence type="ECO:0000313" key="7">
    <source>
        <dbReference type="EMBL" id="KAE8765323.1"/>
    </source>
</evidence>
<evidence type="ECO:0000256" key="3">
    <source>
        <dbReference type="ARBA" id="ARBA00023163"/>
    </source>
</evidence>
<dbReference type="SUPFAM" id="SSF46785">
    <property type="entry name" value="Winged helix' DNA-binding domain"/>
    <property type="match status" value="1"/>
</dbReference>
<name>A0A7J5UT94_9MICO</name>
<feature type="region of interest" description="Disordered" evidence="4">
    <location>
        <begin position="261"/>
        <end position="307"/>
    </location>
</feature>
<dbReference type="OrthoDB" id="4068713at2"/>
<keyword evidence="8" id="KW-1185">Reference proteome</keyword>
<dbReference type="GO" id="GO:0003700">
    <property type="term" value="F:DNA-binding transcription factor activity"/>
    <property type="evidence" value="ECO:0007669"/>
    <property type="project" value="TreeGrafter"/>
</dbReference>
<sequence>MAGGARTPGQSVTSKVLAILAAFETGPHALSLTDIAARSDLPLSTVHRLVGELEEWGALNRDPGGDYRVGMRLWELGQHAGRQMRERARPILQDLFGVTQETTHLAIRSGPDVLYVDRIYSSKRVPRAARVGGRLPLHVSAVGKVLLAYEEPWFRDTYLLRDLESFTPATRVDPARLRAELEQIARQGYAVTEQEARAGSCSIAVPVFHREGRVGAGLGLVVAAAQAPSMTRYLPALRGAAAEIERVTSPFPLSTILSTFRPGAGSAGRRSADAQPGRSADTGPADAGPPDTRPAETGANPHPASTE</sequence>
<feature type="domain" description="HTH iclR-type" evidence="5">
    <location>
        <begin position="10"/>
        <end position="71"/>
    </location>
</feature>